<dbReference type="InterPro" id="IPR036962">
    <property type="entry name" value="Glyco_hydro_3_N_sf"/>
</dbReference>
<dbReference type="PANTHER" id="PTHR30480">
    <property type="entry name" value="BETA-HEXOSAMINIDASE-RELATED"/>
    <property type="match status" value="1"/>
</dbReference>
<reference evidence="8 9" key="1">
    <citation type="submission" date="2020-08" db="EMBL/GenBank/DDBJ databases">
        <title>A Genomic Blueprint of the Chicken Gut Microbiome.</title>
        <authorList>
            <person name="Gilroy R."/>
            <person name="Ravi A."/>
            <person name="Getino M."/>
            <person name="Pursley I."/>
            <person name="Horton D.L."/>
            <person name="Alikhan N.-F."/>
            <person name="Baker D."/>
            <person name="Gharbi K."/>
            <person name="Hall N."/>
            <person name="Watson M."/>
            <person name="Adriaenssens E.M."/>
            <person name="Foster-Nyarko E."/>
            <person name="Jarju S."/>
            <person name="Secka A."/>
            <person name="Antonio M."/>
            <person name="Oren A."/>
            <person name="Chaudhuri R."/>
            <person name="La Ragione R.M."/>
            <person name="Hildebrand F."/>
            <person name="Pallen M.J."/>
        </authorList>
    </citation>
    <scope>NUCLEOTIDE SEQUENCE [LARGE SCALE GENOMIC DNA]</scope>
    <source>
        <strain evidence="8 9">Sa2BVA9</strain>
    </source>
</reference>
<comment type="catalytic activity">
    <reaction evidence="1">
        <text>Hydrolysis of terminal non-reducing N-acetyl-D-hexosamine residues in N-acetyl-beta-D-hexosaminides.</text>
        <dbReference type="EC" id="3.2.1.52"/>
    </reaction>
</comment>
<evidence type="ECO:0000256" key="4">
    <source>
        <dbReference type="ARBA" id="ARBA00022801"/>
    </source>
</evidence>
<dbReference type="InterPro" id="IPR050226">
    <property type="entry name" value="NagZ_Beta-hexosaminidase"/>
</dbReference>
<dbReference type="EC" id="3.2.1.52" evidence="3"/>
<dbReference type="PRINTS" id="PR00133">
    <property type="entry name" value="GLHYDRLASE3"/>
</dbReference>
<comment type="caution">
    <text evidence="8">The sequence shown here is derived from an EMBL/GenBank/DDBJ whole genome shotgun (WGS) entry which is preliminary data.</text>
</comment>
<feature type="domain" description="Glycoside hydrolase family 3 N-terminal" evidence="7">
    <location>
        <begin position="86"/>
        <end position="408"/>
    </location>
</feature>
<proteinExistence type="inferred from homology"/>
<protein>
    <recommendedName>
        <fullName evidence="3">beta-N-acetylhexosaminidase</fullName>
        <ecNumber evidence="3">3.2.1.52</ecNumber>
    </recommendedName>
</protein>
<dbReference type="InterPro" id="IPR001764">
    <property type="entry name" value="Glyco_hydro_3_N"/>
</dbReference>
<dbReference type="NCBIfam" id="NF003740">
    <property type="entry name" value="PRK05337.1"/>
    <property type="match status" value="1"/>
</dbReference>
<evidence type="ECO:0000313" key="8">
    <source>
        <dbReference type="EMBL" id="MBD7970674.1"/>
    </source>
</evidence>
<comment type="similarity">
    <text evidence="2">Belongs to the glycosyl hydrolase 3 family.</text>
</comment>
<keyword evidence="5 8" id="KW-0326">Glycosidase</keyword>
<dbReference type="EMBL" id="JACSQL010000014">
    <property type="protein sequence ID" value="MBD7970674.1"/>
    <property type="molecule type" value="Genomic_DNA"/>
</dbReference>
<feature type="compositionally biased region" description="Basic and acidic residues" evidence="6">
    <location>
        <begin position="63"/>
        <end position="72"/>
    </location>
</feature>
<feature type="compositionally biased region" description="Acidic residues" evidence="6">
    <location>
        <begin position="50"/>
        <end position="62"/>
    </location>
</feature>
<keyword evidence="9" id="KW-1185">Reference proteome</keyword>
<evidence type="ECO:0000256" key="3">
    <source>
        <dbReference type="ARBA" id="ARBA00012663"/>
    </source>
</evidence>
<dbReference type="Pfam" id="PF00933">
    <property type="entry name" value="Glyco_hydro_3"/>
    <property type="match status" value="1"/>
</dbReference>
<sequence length="442" mass="48530">MRNSYYILVLLLLFLVIGCSREVAIPEKSADSPTELDSNHAENRANKVEEDNEQDFDNTESVEPDRVPSIDDETDKYKSELMSMNLEQKIGQLIISGFSGTELSREETQLIASGRIGGVILFKQNIESKKQLLELINDIKSNNPVENRPLFISLDEEGGRVSRLPEGKTEFPSSLMIGKKGDSALSEEVGRVIGEEAGAFGFNVDYAPVLDIFSNPDNTVIGDRAYGTTAAEVSVHGIAVMKGLQKSGMISAIKHFPGHGDTSVDSHESLPVVNKTKAQLEERELIPFREAIEEGADMIMVAHIKYPKIDSSGKPASLSSVMVQDILREDLGYEGVVITDDLEMGAIEQNYGSGEAAVMALEAGVDILLFGHTPDKASEAYEAILTAVETGRLTEAEIDEHVLRILKLKEKYIQSDEKLTEDALTKFGSDEHQQVANRIKQN</sequence>
<keyword evidence="4 8" id="KW-0378">Hydrolase</keyword>
<dbReference type="RefSeq" id="WP_191803988.1">
    <property type="nucleotide sequence ID" value="NZ_JACSQL010000014.1"/>
</dbReference>
<dbReference type="GO" id="GO:0004563">
    <property type="term" value="F:beta-N-acetylhexosaminidase activity"/>
    <property type="evidence" value="ECO:0007669"/>
    <property type="project" value="UniProtKB-EC"/>
</dbReference>
<feature type="compositionally biased region" description="Basic and acidic residues" evidence="6">
    <location>
        <begin position="37"/>
        <end position="49"/>
    </location>
</feature>
<gene>
    <name evidence="8" type="primary">nagZ</name>
    <name evidence="8" type="ORF">H9647_21655</name>
</gene>
<evidence type="ECO:0000256" key="1">
    <source>
        <dbReference type="ARBA" id="ARBA00001231"/>
    </source>
</evidence>
<dbReference type="PROSITE" id="PS51257">
    <property type="entry name" value="PROKAR_LIPOPROTEIN"/>
    <property type="match status" value="1"/>
</dbReference>
<evidence type="ECO:0000256" key="5">
    <source>
        <dbReference type="ARBA" id="ARBA00023295"/>
    </source>
</evidence>
<dbReference type="Proteomes" id="UP000608071">
    <property type="component" value="Unassembled WGS sequence"/>
</dbReference>
<feature type="region of interest" description="Disordered" evidence="6">
    <location>
        <begin position="27"/>
        <end position="72"/>
    </location>
</feature>
<evidence type="ECO:0000259" key="7">
    <source>
        <dbReference type="Pfam" id="PF00933"/>
    </source>
</evidence>
<dbReference type="SUPFAM" id="SSF51445">
    <property type="entry name" value="(Trans)glycosidases"/>
    <property type="match status" value="1"/>
</dbReference>
<organism evidence="8 9">
    <name type="scientific">Paenibacillus gallinarum</name>
    <dbReference type="NCBI Taxonomy" id="2762232"/>
    <lineage>
        <taxon>Bacteria</taxon>
        <taxon>Bacillati</taxon>
        <taxon>Bacillota</taxon>
        <taxon>Bacilli</taxon>
        <taxon>Bacillales</taxon>
        <taxon>Paenibacillaceae</taxon>
        <taxon>Paenibacillus</taxon>
    </lineage>
</organism>
<dbReference type="PANTHER" id="PTHR30480:SF13">
    <property type="entry name" value="BETA-HEXOSAMINIDASE"/>
    <property type="match status" value="1"/>
</dbReference>
<evidence type="ECO:0000256" key="6">
    <source>
        <dbReference type="SAM" id="MobiDB-lite"/>
    </source>
</evidence>
<evidence type="ECO:0000313" key="9">
    <source>
        <dbReference type="Proteomes" id="UP000608071"/>
    </source>
</evidence>
<dbReference type="InterPro" id="IPR017853">
    <property type="entry name" value="GH"/>
</dbReference>
<dbReference type="Gene3D" id="3.20.20.300">
    <property type="entry name" value="Glycoside hydrolase, family 3, N-terminal domain"/>
    <property type="match status" value="1"/>
</dbReference>
<accession>A0ABR8T4H1</accession>
<name>A0ABR8T4H1_9BACL</name>
<evidence type="ECO:0000256" key="2">
    <source>
        <dbReference type="ARBA" id="ARBA00005336"/>
    </source>
</evidence>